<dbReference type="Gene3D" id="1.20.1250.20">
    <property type="entry name" value="MFS general substrate transporter like domains"/>
    <property type="match status" value="1"/>
</dbReference>
<keyword evidence="2" id="KW-0813">Transport</keyword>
<dbReference type="PANTHER" id="PTHR43791">
    <property type="entry name" value="PERMEASE-RELATED"/>
    <property type="match status" value="1"/>
</dbReference>
<feature type="transmembrane region" description="Helical" evidence="7">
    <location>
        <begin position="162"/>
        <end position="184"/>
    </location>
</feature>
<dbReference type="SUPFAM" id="SSF103473">
    <property type="entry name" value="MFS general substrate transporter"/>
    <property type="match status" value="1"/>
</dbReference>
<dbReference type="AlphaFoldDB" id="A0A2J6SWR1"/>
<comment type="subcellular location">
    <subcellularLocation>
        <location evidence="1">Membrane</location>
        <topology evidence="1">Multi-pass membrane protein</topology>
    </subcellularLocation>
</comment>
<evidence type="ECO:0000256" key="5">
    <source>
        <dbReference type="ARBA" id="ARBA00023136"/>
    </source>
</evidence>
<feature type="transmembrane region" description="Helical" evidence="7">
    <location>
        <begin position="461"/>
        <end position="484"/>
    </location>
</feature>
<dbReference type="GO" id="GO:0022857">
    <property type="term" value="F:transmembrane transporter activity"/>
    <property type="evidence" value="ECO:0007669"/>
    <property type="project" value="InterPro"/>
</dbReference>
<name>A0A2J6SWR1_9HELO</name>
<protein>
    <submittedName>
        <fullName evidence="9">MFS general substrate transporter</fullName>
    </submittedName>
</protein>
<dbReference type="GO" id="GO:0016020">
    <property type="term" value="C:membrane"/>
    <property type="evidence" value="ECO:0007669"/>
    <property type="project" value="UniProtKB-SubCell"/>
</dbReference>
<proteinExistence type="predicted"/>
<dbReference type="RefSeq" id="XP_024732110.1">
    <property type="nucleotide sequence ID" value="XM_024870250.1"/>
</dbReference>
<dbReference type="InterPro" id="IPR011701">
    <property type="entry name" value="MFS"/>
</dbReference>
<feature type="transmembrane region" description="Helical" evidence="7">
    <location>
        <begin position="137"/>
        <end position="156"/>
    </location>
</feature>
<evidence type="ECO:0000256" key="3">
    <source>
        <dbReference type="ARBA" id="ARBA00022692"/>
    </source>
</evidence>
<accession>A0A2J6SWR1</accession>
<dbReference type="Proteomes" id="UP000235371">
    <property type="component" value="Unassembled WGS sequence"/>
</dbReference>
<dbReference type="InParanoid" id="A0A2J6SWR1"/>
<dbReference type="PANTHER" id="PTHR43791:SF97">
    <property type="entry name" value="ALLANTOATE TRANSPORTER, PUTATIVE (AFU_ORTHOLOGUE AFUA_1G14700)-RELATED"/>
    <property type="match status" value="1"/>
</dbReference>
<feature type="compositionally biased region" description="Basic and acidic residues" evidence="6">
    <location>
        <begin position="505"/>
        <end position="520"/>
    </location>
</feature>
<evidence type="ECO:0000256" key="6">
    <source>
        <dbReference type="SAM" id="MobiDB-lite"/>
    </source>
</evidence>
<feature type="transmembrane region" description="Helical" evidence="7">
    <location>
        <begin position="368"/>
        <end position="387"/>
    </location>
</feature>
<feature type="transmembrane region" description="Helical" evidence="7">
    <location>
        <begin position="393"/>
        <end position="417"/>
    </location>
</feature>
<keyword evidence="3 7" id="KW-0812">Transmembrane</keyword>
<evidence type="ECO:0000313" key="9">
    <source>
        <dbReference type="EMBL" id="PMD55206.1"/>
    </source>
</evidence>
<feature type="transmembrane region" description="Helical" evidence="7">
    <location>
        <begin position="229"/>
        <end position="250"/>
    </location>
</feature>
<gene>
    <name evidence="9" type="ORF">K444DRAFT_100643</name>
</gene>
<dbReference type="GeneID" id="36578332"/>
<dbReference type="InterPro" id="IPR020846">
    <property type="entry name" value="MFS_dom"/>
</dbReference>
<dbReference type="Pfam" id="PF07690">
    <property type="entry name" value="MFS_1"/>
    <property type="match status" value="1"/>
</dbReference>
<feature type="transmembrane region" description="Helical" evidence="7">
    <location>
        <begin position="106"/>
        <end position="125"/>
    </location>
</feature>
<feature type="transmembrane region" description="Helical" evidence="7">
    <location>
        <begin position="196"/>
        <end position="217"/>
    </location>
</feature>
<organism evidence="9 10">
    <name type="scientific">Hyaloscypha bicolor E</name>
    <dbReference type="NCBI Taxonomy" id="1095630"/>
    <lineage>
        <taxon>Eukaryota</taxon>
        <taxon>Fungi</taxon>
        <taxon>Dikarya</taxon>
        <taxon>Ascomycota</taxon>
        <taxon>Pezizomycotina</taxon>
        <taxon>Leotiomycetes</taxon>
        <taxon>Helotiales</taxon>
        <taxon>Hyaloscyphaceae</taxon>
        <taxon>Hyaloscypha</taxon>
        <taxon>Hyaloscypha bicolor</taxon>
    </lineage>
</organism>
<evidence type="ECO:0000256" key="2">
    <source>
        <dbReference type="ARBA" id="ARBA00022448"/>
    </source>
</evidence>
<keyword evidence="4 7" id="KW-1133">Transmembrane helix</keyword>
<dbReference type="InterPro" id="IPR036259">
    <property type="entry name" value="MFS_trans_sf"/>
</dbReference>
<reference evidence="9 10" key="1">
    <citation type="submission" date="2016-04" db="EMBL/GenBank/DDBJ databases">
        <title>A degradative enzymes factory behind the ericoid mycorrhizal symbiosis.</title>
        <authorList>
            <consortium name="DOE Joint Genome Institute"/>
            <person name="Martino E."/>
            <person name="Morin E."/>
            <person name="Grelet G."/>
            <person name="Kuo A."/>
            <person name="Kohler A."/>
            <person name="Daghino S."/>
            <person name="Barry K."/>
            <person name="Choi C."/>
            <person name="Cichocki N."/>
            <person name="Clum A."/>
            <person name="Copeland A."/>
            <person name="Hainaut M."/>
            <person name="Haridas S."/>
            <person name="Labutti K."/>
            <person name="Lindquist E."/>
            <person name="Lipzen A."/>
            <person name="Khouja H.-R."/>
            <person name="Murat C."/>
            <person name="Ohm R."/>
            <person name="Olson A."/>
            <person name="Spatafora J."/>
            <person name="Veneault-Fourrey C."/>
            <person name="Henrissat B."/>
            <person name="Grigoriev I."/>
            <person name="Martin F."/>
            <person name="Perotto S."/>
        </authorList>
    </citation>
    <scope>NUCLEOTIDE SEQUENCE [LARGE SCALE GENOMIC DNA]</scope>
    <source>
        <strain evidence="9 10">E</strain>
    </source>
</reference>
<sequence>MSTPDIEKKKNVVDPEGIRQHVETYNYMDEEELKGIQGDVDIGVVALRGQDLHFTEEEKCKVLRKIDWHIMPLAAWSCGLQFVDKSGLGAAATYGLRKDLHLVGNQYSWCVSMFYFGYLGGTFFAGRALQRFHSGKVIGICFFLWGCTLLGCAGARNYGTLIALRFLLGVFESSLVPGLLLITTMWYTPTEQPLRFGLWTFMNGALPVPFILIYYGLGHVESGPLLSWRLIFLLIGLLSCVTAVVLFFFIPDSPVSVKWLNEREKAIAVQRVADHQLGVKNNHLKWGQIREALADYRSWLIVLQMFFSQAVGNVTTNFLGIIITGFGYTQLKAQLYTAPNSAIQAVMQLLVSAPPSLFPSMRHMRQPLAAASSIVAVAGVAILYAAPDELRYQNLRLGGCFMLAFSGVNYGVTMSVLGSNIAGFTKKQFTTSWTFFMYCVIDIITPQTFLGSESPRYHTGLTFVLVLTVLYVITSLTTWAAFIIENKRRDKLALTDPNYRTGVDNLDHMSGLRDQTDKENKHHRYTG</sequence>
<feature type="domain" description="Major facilitator superfamily (MFS) profile" evidence="8">
    <location>
        <begin position="70"/>
        <end position="527"/>
    </location>
</feature>
<dbReference type="PROSITE" id="PS50850">
    <property type="entry name" value="MFS"/>
    <property type="match status" value="1"/>
</dbReference>
<feature type="transmembrane region" description="Helical" evidence="7">
    <location>
        <begin position="429"/>
        <end position="449"/>
    </location>
</feature>
<evidence type="ECO:0000259" key="8">
    <source>
        <dbReference type="PROSITE" id="PS50850"/>
    </source>
</evidence>
<feature type="region of interest" description="Disordered" evidence="6">
    <location>
        <begin position="505"/>
        <end position="527"/>
    </location>
</feature>
<evidence type="ECO:0000256" key="1">
    <source>
        <dbReference type="ARBA" id="ARBA00004141"/>
    </source>
</evidence>
<evidence type="ECO:0000313" key="10">
    <source>
        <dbReference type="Proteomes" id="UP000235371"/>
    </source>
</evidence>
<keyword evidence="5 7" id="KW-0472">Membrane</keyword>
<dbReference type="EMBL" id="KZ613856">
    <property type="protein sequence ID" value="PMD55206.1"/>
    <property type="molecule type" value="Genomic_DNA"/>
</dbReference>
<evidence type="ECO:0000256" key="4">
    <source>
        <dbReference type="ARBA" id="ARBA00022989"/>
    </source>
</evidence>
<dbReference type="OrthoDB" id="6730379at2759"/>
<evidence type="ECO:0000256" key="7">
    <source>
        <dbReference type="SAM" id="Phobius"/>
    </source>
</evidence>
<keyword evidence="10" id="KW-1185">Reference proteome</keyword>